<name>A0A252EE85_9PROT</name>
<dbReference type="AlphaFoldDB" id="A0A252EE85"/>
<comment type="caution">
    <text evidence="1">The sequence shown here is derived from an EMBL/GenBank/DDBJ whole genome shotgun (WGS) entry which is preliminary data.</text>
</comment>
<accession>A0A252EE85</accession>
<dbReference type="RefSeq" id="WP_086898837.1">
    <property type="nucleotide sequence ID" value="NZ_JOOZ01000173.1"/>
</dbReference>
<sequence length="94" mass="10706">MAARRKTTGSEKLVLALWQQGYSYRVAGIRAGLRKGEAQAIIERHLRVRRARERNPDDILNLPRRDGALPPQHAIPSRALWAGLERYRENTHGA</sequence>
<evidence type="ECO:0000313" key="2">
    <source>
        <dbReference type="Proteomes" id="UP000195072"/>
    </source>
</evidence>
<reference evidence="1 2" key="1">
    <citation type="submission" date="2014-06" db="EMBL/GenBank/DDBJ databases">
        <authorList>
            <person name="Ju J."/>
            <person name="Zhang J."/>
        </authorList>
    </citation>
    <scope>NUCLEOTIDE SEQUENCE [LARGE SCALE GENOMIC DNA]</scope>
    <source>
        <strain evidence="1">DmL_050</strain>
    </source>
</reference>
<gene>
    <name evidence="1" type="ORF">HK16_04520</name>
</gene>
<evidence type="ECO:0000313" key="1">
    <source>
        <dbReference type="EMBL" id="OUL64543.1"/>
    </source>
</evidence>
<dbReference type="Proteomes" id="UP000195072">
    <property type="component" value="Unassembled WGS sequence"/>
</dbReference>
<dbReference type="EMBL" id="JOOZ01000173">
    <property type="protein sequence ID" value="OUL64543.1"/>
    <property type="molecule type" value="Genomic_DNA"/>
</dbReference>
<organism evidence="1 2">
    <name type="scientific">Acetobacter senegalensis</name>
    <dbReference type="NCBI Taxonomy" id="446692"/>
    <lineage>
        <taxon>Bacteria</taxon>
        <taxon>Pseudomonadati</taxon>
        <taxon>Pseudomonadota</taxon>
        <taxon>Alphaproteobacteria</taxon>
        <taxon>Acetobacterales</taxon>
        <taxon>Acetobacteraceae</taxon>
        <taxon>Acetobacter</taxon>
    </lineage>
</organism>
<protein>
    <submittedName>
        <fullName evidence="1">Uncharacterized protein</fullName>
    </submittedName>
</protein>
<proteinExistence type="predicted"/>